<reference evidence="1" key="1">
    <citation type="submission" date="2018-06" db="EMBL/GenBank/DDBJ databases">
        <authorList>
            <person name="Ashton P.M."/>
            <person name="Dallman T."/>
            <person name="Nair S."/>
            <person name="De Pinna E."/>
            <person name="Peters T."/>
            <person name="Grant K."/>
        </authorList>
    </citation>
    <scope>NUCLEOTIDE SEQUENCE [LARGE SCALE GENOMIC DNA]</scope>
    <source>
        <strain evidence="1">462023</strain>
    </source>
</reference>
<dbReference type="AlphaFoldDB" id="A0A1X0PFQ3"/>
<evidence type="ECO:0000313" key="1">
    <source>
        <dbReference type="EMBL" id="MJL93430.1"/>
    </source>
</evidence>
<proteinExistence type="predicted"/>
<sequence length="94" mass="10563">MIVSVSIFLVGSVKIKLMRYFESSEITRYNMLNQQGITQQNIAIFYLMERYCIVKQSAVLRALFSYFDRAMIPIVRPATAAAPPAIAPAVSQLS</sequence>
<dbReference type="Proteomes" id="UP000885382">
    <property type="component" value="Unassembled WGS sequence"/>
</dbReference>
<accession>A0A1X0PFQ3</accession>
<comment type="caution">
    <text evidence="1">The sequence shown here is derived from an EMBL/GenBank/DDBJ whole genome shotgun (WGS) entry which is preliminary data.</text>
</comment>
<organism evidence="1">
    <name type="scientific">Escherichia coli</name>
    <dbReference type="NCBI Taxonomy" id="562"/>
    <lineage>
        <taxon>Bacteria</taxon>
        <taxon>Pseudomonadati</taxon>
        <taxon>Pseudomonadota</taxon>
        <taxon>Gammaproteobacteria</taxon>
        <taxon>Enterobacterales</taxon>
        <taxon>Enterobacteriaceae</taxon>
        <taxon>Escherichia</taxon>
    </lineage>
</organism>
<gene>
    <name evidence="1" type="ORF">DNX30_11780</name>
</gene>
<dbReference type="EMBL" id="RTJF01000010">
    <property type="protein sequence ID" value="MJL93430.1"/>
    <property type="molecule type" value="Genomic_DNA"/>
</dbReference>
<protein>
    <submittedName>
        <fullName evidence="1">Uncharacterized protein</fullName>
    </submittedName>
</protein>
<name>A0A1X0PFQ3_ECOLX</name>